<organism evidence="1 2">
    <name type="scientific">Araneus ventricosus</name>
    <name type="common">Orbweaver spider</name>
    <name type="synonym">Epeira ventricosa</name>
    <dbReference type="NCBI Taxonomy" id="182803"/>
    <lineage>
        <taxon>Eukaryota</taxon>
        <taxon>Metazoa</taxon>
        <taxon>Ecdysozoa</taxon>
        <taxon>Arthropoda</taxon>
        <taxon>Chelicerata</taxon>
        <taxon>Arachnida</taxon>
        <taxon>Araneae</taxon>
        <taxon>Araneomorphae</taxon>
        <taxon>Entelegynae</taxon>
        <taxon>Araneoidea</taxon>
        <taxon>Araneidae</taxon>
        <taxon>Araneus</taxon>
    </lineage>
</organism>
<keyword evidence="2" id="KW-1185">Reference proteome</keyword>
<dbReference type="EMBL" id="BGPR01000111">
    <property type="protein sequence ID" value="GBL95373.1"/>
    <property type="molecule type" value="Genomic_DNA"/>
</dbReference>
<gene>
    <name evidence="1" type="ORF">AVEN_154783_1</name>
</gene>
<evidence type="ECO:0000313" key="1">
    <source>
        <dbReference type="EMBL" id="GBL95373.1"/>
    </source>
</evidence>
<evidence type="ECO:0000313" key="2">
    <source>
        <dbReference type="Proteomes" id="UP000499080"/>
    </source>
</evidence>
<accession>A0A4Y2BTV8</accession>
<protein>
    <submittedName>
        <fullName evidence="1">Uncharacterized protein</fullName>
    </submittedName>
</protein>
<proteinExistence type="predicted"/>
<sequence length="145" mass="16376">MTLKIGRPAMCARSPFKTPLSLTFNIEVEASVATSVRNSVLHHTSERKQLSQYFRRKINKLNKLLLPQFPRAGNAVQSWRSAFCNIIIESISNAKEEKATETNTSFIDGGEIASAYLHSPRARVTKLLPLNYNKAMDMYMMIKAL</sequence>
<name>A0A4Y2BTV8_ARAVE</name>
<reference evidence="1 2" key="1">
    <citation type="journal article" date="2019" name="Sci. Rep.">
        <title>Orb-weaving spider Araneus ventricosus genome elucidates the spidroin gene catalogue.</title>
        <authorList>
            <person name="Kono N."/>
            <person name="Nakamura H."/>
            <person name="Ohtoshi R."/>
            <person name="Moran D.A.P."/>
            <person name="Shinohara A."/>
            <person name="Yoshida Y."/>
            <person name="Fujiwara M."/>
            <person name="Mori M."/>
            <person name="Tomita M."/>
            <person name="Arakawa K."/>
        </authorList>
    </citation>
    <scope>NUCLEOTIDE SEQUENCE [LARGE SCALE GENOMIC DNA]</scope>
</reference>
<comment type="caution">
    <text evidence="1">The sequence shown here is derived from an EMBL/GenBank/DDBJ whole genome shotgun (WGS) entry which is preliminary data.</text>
</comment>
<dbReference type="AlphaFoldDB" id="A0A4Y2BTV8"/>
<dbReference type="Proteomes" id="UP000499080">
    <property type="component" value="Unassembled WGS sequence"/>
</dbReference>